<organism evidence="4 5">
    <name type="scientific">Lepraria finkii</name>
    <dbReference type="NCBI Taxonomy" id="1340010"/>
    <lineage>
        <taxon>Eukaryota</taxon>
        <taxon>Fungi</taxon>
        <taxon>Dikarya</taxon>
        <taxon>Ascomycota</taxon>
        <taxon>Pezizomycotina</taxon>
        <taxon>Lecanoromycetes</taxon>
        <taxon>OSLEUM clade</taxon>
        <taxon>Lecanoromycetidae</taxon>
        <taxon>Lecanorales</taxon>
        <taxon>Lecanorineae</taxon>
        <taxon>Stereocaulaceae</taxon>
        <taxon>Lepraria</taxon>
    </lineage>
</organism>
<dbReference type="InterPro" id="IPR021765">
    <property type="entry name" value="UstYa-like"/>
</dbReference>
<sequence>MAYEQWKESSEAGDECPLLPTSDLSKQSDSRRPKKDTSRRLIIGCMILLLVFLSVTNATTAIYLTRAMQDQWHQTYTSLESIEEYWTIFQTMTEFSSPDPAIVDAAWQQYVINGFVTLPNSWAEDRHWPAARSMPGNPSQGIYVVDGFHQLHCLMSIRDTVSTLIDGSHVHNRTHTMRHLNHCYDALRQAIICRADDTPLYVPKDTFWSGDGQQRRCRDWKALEDWVIRHTACQDPVGC</sequence>
<evidence type="ECO:0000256" key="1">
    <source>
        <dbReference type="ARBA" id="ARBA00035112"/>
    </source>
</evidence>
<comment type="caution">
    <text evidence="4">The sequence shown here is derived from an EMBL/GenBank/DDBJ whole genome shotgun (WGS) entry which is preliminary data.</text>
</comment>
<reference evidence="4 5" key="1">
    <citation type="submission" date="2024-09" db="EMBL/GenBank/DDBJ databases">
        <title>Rethinking Asexuality: The Enigmatic Case of Functional Sexual Genes in Lepraria (Stereocaulaceae).</title>
        <authorList>
            <person name="Doellman M."/>
            <person name="Sun Y."/>
            <person name="Barcenas-Pena A."/>
            <person name="Lumbsch H.T."/>
            <person name="Grewe F."/>
        </authorList>
    </citation>
    <scope>NUCLEOTIDE SEQUENCE [LARGE SCALE GENOMIC DNA]</scope>
    <source>
        <strain evidence="4 5">Grewe 0041</strain>
    </source>
</reference>
<evidence type="ECO:0000313" key="5">
    <source>
        <dbReference type="Proteomes" id="UP001590951"/>
    </source>
</evidence>
<feature type="transmembrane region" description="Helical" evidence="3">
    <location>
        <begin position="41"/>
        <end position="64"/>
    </location>
</feature>
<dbReference type="PANTHER" id="PTHR33365">
    <property type="entry name" value="YALI0B05434P"/>
    <property type="match status" value="1"/>
</dbReference>
<keyword evidence="3" id="KW-0812">Transmembrane</keyword>
<gene>
    <name evidence="4" type="ORF">ABVK25_009933</name>
</gene>
<evidence type="ECO:0000313" key="4">
    <source>
        <dbReference type="EMBL" id="KAL2049838.1"/>
    </source>
</evidence>
<proteinExistence type="inferred from homology"/>
<keyword evidence="3" id="KW-1133">Transmembrane helix</keyword>
<dbReference type="Proteomes" id="UP001590951">
    <property type="component" value="Unassembled WGS sequence"/>
</dbReference>
<evidence type="ECO:0000256" key="2">
    <source>
        <dbReference type="SAM" id="MobiDB-lite"/>
    </source>
</evidence>
<dbReference type="EMBL" id="JBHFEH010000057">
    <property type="protein sequence ID" value="KAL2049838.1"/>
    <property type="molecule type" value="Genomic_DNA"/>
</dbReference>
<keyword evidence="5" id="KW-1185">Reference proteome</keyword>
<feature type="region of interest" description="Disordered" evidence="2">
    <location>
        <begin position="1"/>
        <end position="33"/>
    </location>
</feature>
<name>A0ABR4B265_9LECA</name>
<accession>A0ABR4B265</accession>
<evidence type="ECO:0000256" key="3">
    <source>
        <dbReference type="SAM" id="Phobius"/>
    </source>
</evidence>
<protein>
    <submittedName>
        <fullName evidence="4">Uncharacterized protein</fullName>
    </submittedName>
</protein>
<comment type="similarity">
    <text evidence="1">Belongs to the ustYa family.</text>
</comment>
<keyword evidence="3" id="KW-0472">Membrane</keyword>
<dbReference type="Pfam" id="PF11807">
    <property type="entry name" value="UstYa"/>
    <property type="match status" value="1"/>
</dbReference>
<dbReference type="PANTHER" id="PTHR33365:SF6">
    <property type="entry name" value="OXIDASE USTYA"/>
    <property type="match status" value="1"/>
</dbReference>
<feature type="compositionally biased region" description="Basic and acidic residues" evidence="2">
    <location>
        <begin position="1"/>
        <end position="10"/>
    </location>
</feature>